<feature type="transmembrane region" description="Helical" evidence="4">
    <location>
        <begin position="163"/>
        <end position="185"/>
    </location>
</feature>
<dbReference type="InterPro" id="IPR021153">
    <property type="entry name" value="HrcA_C"/>
</dbReference>
<dbReference type="InterPro" id="IPR036388">
    <property type="entry name" value="WH-like_DNA-bd_sf"/>
</dbReference>
<dbReference type="Pfam" id="PF01628">
    <property type="entry name" value="HrcA"/>
    <property type="match status" value="1"/>
</dbReference>
<keyword evidence="1" id="KW-0678">Repressor</keyword>
<evidence type="ECO:0000313" key="6">
    <source>
        <dbReference type="EMBL" id="GAI70982.1"/>
    </source>
</evidence>
<accession>X1QR32</accession>
<gene>
    <name evidence="6" type="ORF">S12H4_09394</name>
</gene>
<keyword evidence="4" id="KW-0812">Transmembrane</keyword>
<dbReference type="PANTHER" id="PTHR34824:SF1">
    <property type="entry name" value="HEAT-INDUCIBLE TRANSCRIPTION REPRESSOR HRCA"/>
    <property type="match status" value="1"/>
</dbReference>
<keyword evidence="4" id="KW-0472">Membrane</keyword>
<keyword evidence="2" id="KW-0805">Transcription regulation</keyword>
<dbReference type="EMBL" id="BARW01003802">
    <property type="protein sequence ID" value="GAI70982.1"/>
    <property type="molecule type" value="Genomic_DNA"/>
</dbReference>
<dbReference type="InterPro" id="IPR023120">
    <property type="entry name" value="WHTH_transcript_rep_HrcA_IDD"/>
</dbReference>
<dbReference type="InterPro" id="IPR002571">
    <property type="entry name" value="HrcA"/>
</dbReference>
<organism evidence="6">
    <name type="scientific">marine sediment metagenome</name>
    <dbReference type="NCBI Taxonomy" id="412755"/>
    <lineage>
        <taxon>unclassified sequences</taxon>
        <taxon>metagenomes</taxon>
        <taxon>ecological metagenomes</taxon>
    </lineage>
</organism>
<feature type="domain" description="Heat-inducible transcription repressor HrcA C-terminal" evidence="5">
    <location>
        <begin position="51"/>
        <end position="106"/>
    </location>
</feature>
<proteinExistence type="predicted"/>
<comment type="caution">
    <text evidence="6">The sequence shown here is derived from an EMBL/GenBank/DDBJ whole genome shotgun (WGS) entry which is preliminary data.</text>
</comment>
<sequence>DYLWQPHTSSGRIPTDRGYRFYVDNLMVKNYLKEKEKREIIQIYKKSKEFEETMKITSQLLSNLTNNIGVVLAPVINNNIVKNIQFVSVGNNRILTVIVTDTGLVKCSAKMGMKAEFKAPSPKKLLSKLGIMKAIKKASVSIPAPNLLEITISLPKPNTLQNIVAIITIPAYLAILCFVSISYLLPNFYFPNSIRDTNQSLALNARFQFSVLGLQFLDKEIKESDSVF</sequence>
<evidence type="ECO:0000259" key="5">
    <source>
        <dbReference type="Pfam" id="PF01628"/>
    </source>
</evidence>
<dbReference type="Gene3D" id="1.10.10.10">
    <property type="entry name" value="Winged helix-like DNA-binding domain superfamily/Winged helix DNA-binding domain"/>
    <property type="match status" value="1"/>
</dbReference>
<dbReference type="Gene3D" id="3.30.390.60">
    <property type="entry name" value="Heat-inducible transcription repressor hrca homolog, domain 3"/>
    <property type="match status" value="1"/>
</dbReference>
<dbReference type="GO" id="GO:0045892">
    <property type="term" value="P:negative regulation of DNA-templated transcription"/>
    <property type="evidence" value="ECO:0007669"/>
    <property type="project" value="TreeGrafter"/>
</dbReference>
<dbReference type="PANTHER" id="PTHR34824">
    <property type="entry name" value="HEAT-INDUCIBLE TRANSCRIPTION REPRESSOR HRCA"/>
    <property type="match status" value="1"/>
</dbReference>
<evidence type="ECO:0000256" key="2">
    <source>
        <dbReference type="ARBA" id="ARBA00023015"/>
    </source>
</evidence>
<dbReference type="Gene3D" id="3.30.450.40">
    <property type="match status" value="1"/>
</dbReference>
<protein>
    <recommendedName>
        <fullName evidence="5">Heat-inducible transcription repressor HrcA C-terminal domain-containing protein</fullName>
    </recommendedName>
</protein>
<dbReference type="GO" id="GO:0003677">
    <property type="term" value="F:DNA binding"/>
    <property type="evidence" value="ECO:0007669"/>
    <property type="project" value="InterPro"/>
</dbReference>
<dbReference type="SUPFAM" id="SSF55781">
    <property type="entry name" value="GAF domain-like"/>
    <property type="match status" value="1"/>
</dbReference>
<evidence type="ECO:0000256" key="4">
    <source>
        <dbReference type="SAM" id="Phobius"/>
    </source>
</evidence>
<keyword evidence="3" id="KW-0804">Transcription</keyword>
<reference evidence="6" key="1">
    <citation type="journal article" date="2014" name="Front. Microbiol.">
        <title>High frequency of phylogenetically diverse reductive dehalogenase-homologous genes in deep subseafloor sedimentary metagenomes.</title>
        <authorList>
            <person name="Kawai M."/>
            <person name="Futagami T."/>
            <person name="Toyoda A."/>
            <person name="Takaki Y."/>
            <person name="Nishi S."/>
            <person name="Hori S."/>
            <person name="Arai W."/>
            <person name="Tsubouchi T."/>
            <person name="Morono Y."/>
            <person name="Uchiyama I."/>
            <person name="Ito T."/>
            <person name="Fujiyama A."/>
            <person name="Inagaki F."/>
            <person name="Takami H."/>
        </authorList>
    </citation>
    <scope>NUCLEOTIDE SEQUENCE</scope>
    <source>
        <strain evidence="6">Expedition CK06-06</strain>
    </source>
</reference>
<evidence type="ECO:0000256" key="3">
    <source>
        <dbReference type="ARBA" id="ARBA00023163"/>
    </source>
</evidence>
<dbReference type="InterPro" id="IPR029016">
    <property type="entry name" value="GAF-like_dom_sf"/>
</dbReference>
<keyword evidence="4" id="KW-1133">Transmembrane helix</keyword>
<feature type="non-terminal residue" evidence="6">
    <location>
        <position position="1"/>
    </location>
</feature>
<name>X1QR32_9ZZZZ</name>
<evidence type="ECO:0000256" key="1">
    <source>
        <dbReference type="ARBA" id="ARBA00022491"/>
    </source>
</evidence>
<dbReference type="AlphaFoldDB" id="X1QR32"/>